<sequence length="81" mass="9008">MSDTTSRLPQSARNVAGEAFLQARLEGGPADFPADLRDQAVPRDQDRVKVPYCGGYEHFERSAGDVEPVAFRWVGRTWVAE</sequence>
<gene>
    <name evidence="1" type="ORF">BJY16_003842</name>
</gene>
<dbReference type="RefSeq" id="WP_221502000.1">
    <property type="nucleotide sequence ID" value="NZ_BAABFG010000005.1"/>
</dbReference>
<reference evidence="1 2" key="1">
    <citation type="submission" date="2020-08" db="EMBL/GenBank/DDBJ databases">
        <title>Sequencing the genomes of 1000 actinobacteria strains.</title>
        <authorList>
            <person name="Klenk H.-P."/>
        </authorList>
    </citation>
    <scope>NUCLEOTIDE SEQUENCE [LARGE SCALE GENOMIC DNA]</scope>
    <source>
        <strain evidence="1 2">DSM 45809</strain>
    </source>
</reference>
<proteinExistence type="predicted"/>
<accession>A0A7W7GY24</accession>
<organism evidence="1 2">
    <name type="scientific">Actinoplanes octamycinicus</name>
    <dbReference type="NCBI Taxonomy" id="135948"/>
    <lineage>
        <taxon>Bacteria</taxon>
        <taxon>Bacillati</taxon>
        <taxon>Actinomycetota</taxon>
        <taxon>Actinomycetes</taxon>
        <taxon>Micromonosporales</taxon>
        <taxon>Micromonosporaceae</taxon>
        <taxon>Actinoplanes</taxon>
    </lineage>
</organism>
<dbReference type="EMBL" id="JACHNB010000001">
    <property type="protein sequence ID" value="MBB4740383.1"/>
    <property type="molecule type" value="Genomic_DNA"/>
</dbReference>
<comment type="caution">
    <text evidence="1">The sequence shown here is derived from an EMBL/GenBank/DDBJ whole genome shotgun (WGS) entry which is preliminary data.</text>
</comment>
<evidence type="ECO:0000313" key="1">
    <source>
        <dbReference type="EMBL" id="MBB4740383.1"/>
    </source>
</evidence>
<protein>
    <submittedName>
        <fullName evidence="1">Uncharacterized protein</fullName>
    </submittedName>
</protein>
<dbReference type="AlphaFoldDB" id="A0A7W7GY24"/>
<keyword evidence="2" id="KW-1185">Reference proteome</keyword>
<evidence type="ECO:0000313" key="2">
    <source>
        <dbReference type="Proteomes" id="UP000546162"/>
    </source>
</evidence>
<dbReference type="Proteomes" id="UP000546162">
    <property type="component" value="Unassembled WGS sequence"/>
</dbReference>
<dbReference type="Pfam" id="PF19450">
    <property type="entry name" value="DUF5988"/>
    <property type="match status" value="1"/>
</dbReference>
<dbReference type="InterPro" id="IPR046030">
    <property type="entry name" value="DUF5988"/>
</dbReference>
<name>A0A7W7GY24_9ACTN</name>